<dbReference type="Gene3D" id="2.60.120.260">
    <property type="entry name" value="Galactose-binding domain-like"/>
    <property type="match status" value="1"/>
</dbReference>
<dbReference type="PANTHER" id="PTHR11051">
    <property type="entry name" value="GLYCOSYL HYDROLASE-RELATED"/>
    <property type="match status" value="1"/>
</dbReference>
<comment type="caution">
    <text evidence="3">The sequence shown here is derived from an EMBL/GenBank/DDBJ whole genome shotgun (WGS) entry which is preliminary data.</text>
</comment>
<gene>
    <name evidence="3" type="ORF">GCM10009575_084920</name>
</gene>
<dbReference type="Gene3D" id="1.50.10.10">
    <property type="match status" value="1"/>
</dbReference>
<dbReference type="InterPro" id="IPR037018">
    <property type="entry name" value="GH65_N"/>
</dbReference>
<dbReference type="InterPro" id="IPR005195">
    <property type="entry name" value="Glyco_hydro_65_M"/>
</dbReference>
<dbReference type="InterPro" id="IPR000421">
    <property type="entry name" value="FA58C"/>
</dbReference>
<dbReference type="PROSITE" id="PS50022">
    <property type="entry name" value="FA58C_3"/>
    <property type="match status" value="1"/>
</dbReference>
<dbReference type="EMBL" id="BAAAID010000092">
    <property type="protein sequence ID" value="GAA0955779.1"/>
    <property type="molecule type" value="Genomic_DNA"/>
</dbReference>
<dbReference type="Gene3D" id="2.70.98.40">
    <property type="entry name" value="Glycoside hydrolase, family 65, N-terminal domain"/>
    <property type="match status" value="1"/>
</dbReference>
<dbReference type="Pfam" id="PF03636">
    <property type="entry name" value="Glyco_hydro_65N"/>
    <property type="match status" value="1"/>
</dbReference>
<dbReference type="Pfam" id="PF00754">
    <property type="entry name" value="F5_F8_type_C"/>
    <property type="match status" value="1"/>
</dbReference>
<evidence type="ECO:0000256" key="1">
    <source>
        <dbReference type="ARBA" id="ARBA00023295"/>
    </source>
</evidence>
<keyword evidence="4" id="KW-1185">Reference proteome</keyword>
<keyword evidence="1" id="KW-0378">Hydrolase</keyword>
<dbReference type="Gene3D" id="2.60.420.10">
    <property type="entry name" value="Maltose phosphorylase, domain 3"/>
    <property type="match status" value="1"/>
</dbReference>
<dbReference type="Proteomes" id="UP001500418">
    <property type="component" value="Unassembled WGS sequence"/>
</dbReference>
<dbReference type="Pfam" id="PF03633">
    <property type="entry name" value="Glyco_hydro_65C"/>
    <property type="match status" value="1"/>
</dbReference>
<name>A0ABN1REL5_9ACTN</name>
<dbReference type="SUPFAM" id="SSF48208">
    <property type="entry name" value="Six-hairpin glycosidases"/>
    <property type="match status" value="1"/>
</dbReference>
<reference evidence="3 4" key="1">
    <citation type="journal article" date="2019" name="Int. J. Syst. Evol. Microbiol.">
        <title>The Global Catalogue of Microorganisms (GCM) 10K type strain sequencing project: providing services to taxonomists for standard genome sequencing and annotation.</title>
        <authorList>
            <consortium name="The Broad Institute Genomics Platform"/>
            <consortium name="The Broad Institute Genome Sequencing Center for Infectious Disease"/>
            <person name="Wu L."/>
            <person name="Ma J."/>
        </authorList>
    </citation>
    <scope>NUCLEOTIDE SEQUENCE [LARGE SCALE GENOMIC DNA]</scope>
    <source>
        <strain evidence="3 4">JCM 11444</strain>
    </source>
</reference>
<proteinExistence type="predicted"/>
<dbReference type="SUPFAM" id="SSF49785">
    <property type="entry name" value="Galactose-binding domain-like"/>
    <property type="match status" value="1"/>
</dbReference>
<dbReference type="InterPro" id="IPR005196">
    <property type="entry name" value="Glyco_hydro_65_N"/>
</dbReference>
<dbReference type="InterPro" id="IPR008979">
    <property type="entry name" value="Galactose-bd-like_sf"/>
</dbReference>
<accession>A0ABN1REL5</accession>
<protein>
    <recommendedName>
        <fullName evidence="2">F5/8 type C domain-containing protein</fullName>
    </recommendedName>
</protein>
<dbReference type="PANTHER" id="PTHR11051:SF8">
    <property type="entry name" value="PROTEIN-GLUCOSYLGALACTOSYLHYDROXYLYSINE GLUCOSIDASE"/>
    <property type="match status" value="1"/>
</dbReference>
<dbReference type="InterPro" id="IPR008928">
    <property type="entry name" value="6-hairpin_glycosidase_sf"/>
</dbReference>
<evidence type="ECO:0000313" key="4">
    <source>
        <dbReference type="Proteomes" id="UP001500418"/>
    </source>
</evidence>
<evidence type="ECO:0000259" key="2">
    <source>
        <dbReference type="PROSITE" id="PS50022"/>
    </source>
</evidence>
<dbReference type="Pfam" id="PF03632">
    <property type="entry name" value="Glyco_hydro_65m"/>
    <property type="match status" value="1"/>
</dbReference>
<dbReference type="SUPFAM" id="SSF74650">
    <property type="entry name" value="Galactose mutarotase-like"/>
    <property type="match status" value="1"/>
</dbReference>
<evidence type="ECO:0000313" key="3">
    <source>
        <dbReference type="EMBL" id="GAA0955779.1"/>
    </source>
</evidence>
<dbReference type="InterPro" id="IPR005194">
    <property type="entry name" value="Glyco_hydro_65_C"/>
</dbReference>
<feature type="domain" description="F5/8 type C" evidence="2">
    <location>
        <begin position="753"/>
        <end position="839"/>
    </location>
</feature>
<dbReference type="InterPro" id="IPR012341">
    <property type="entry name" value="6hp_glycosidase-like_sf"/>
</dbReference>
<organism evidence="3 4">
    <name type="scientific">Streptomyces rhizosphaericus</name>
    <dbReference type="NCBI Taxonomy" id="114699"/>
    <lineage>
        <taxon>Bacteria</taxon>
        <taxon>Bacillati</taxon>
        <taxon>Actinomycetota</taxon>
        <taxon>Actinomycetes</taxon>
        <taxon>Kitasatosporales</taxon>
        <taxon>Streptomycetaceae</taxon>
        <taxon>Streptomyces</taxon>
        <taxon>Streptomyces violaceusniger group</taxon>
    </lineage>
</organism>
<sequence>MCSSPLRRNWPIGPRRAEAAAKSALSAALAVAFVFTTQSSAAAIPRSTGAAEWGKVATDGSGGWVLSTDDAQRDYHPTFVGNGYLGARIPAAGQGWADKPIPTQFELAGLYSTPPDTTAVKPSLPAWSSLDISEGESSASAALGAGKVSKYRQSLDLRTGTLTTTARWTSPSGRTADLRYRLVADRARKHVAVVHLEMVPRWTGTATVTDLIDDRAAEHLKSPVRGSSEDKHQVWETRRAEGNSTQVAIASQLDAPGRITPMGGDVTGQRATVRVTAGVPVNVTKFVGIASTQDSTDALATARQQSADATRVGWARLTAENAAAWRKLWRARVEVQGDSRLRRQVLASQFYLLASVRAGSPWSPSPAGLSSDGYNGHVFWDTETWMYPSVLAQHPDIAKSMLQYRINRIDAARKYAKDGGYSGTRFPWESALSGLEDTPSWASTGRYEQHISSDISLAVWQYWLATGDRTWLRDKGAEILRGVADFWVSRVTRNADGSSSINGVTPPDEYVENIDDSAYTNMAARDSLRFAVQAAKIFGQPANPQWSRVADSLRIPFDAKTGTHPEYDGYAGKRIKQADVVLMRYPWENPQSAEVTRADMARYVPRTDPDGPSMTDSVHSIISSELGDPGCAAMTYTKRSVDPFIRAPFEQFAEARSGGAFTFMTGTGGFLQEFLYGYSGMRWRDDRVYLDPTLPPQLTGISMRELSWQGRKFTMEIGPHQTTVRLLNGAAMPVEVRGHSKNLRPGQQLKVPTRRPDLAPTIDLARCAAISADSSDPSSPAVAAVDGDAQTFWQAKTPDPALTVNLERPRRLRTLTADWGDERPKQYTVELSRDGHHWTPAATVEGGQTKDTVDLEERTAALVRLKIGGEGDDGPQLHSLTLR</sequence>
<dbReference type="InterPro" id="IPR011013">
    <property type="entry name" value="Gal_mutarotase_sf_dom"/>
</dbReference>
<keyword evidence="1" id="KW-0326">Glycosidase</keyword>